<dbReference type="RefSeq" id="WP_220194572.1">
    <property type="nucleotide sequence ID" value="NZ_BNJF01000001.1"/>
</dbReference>
<evidence type="ECO:0000313" key="1">
    <source>
        <dbReference type="EMBL" id="GHO45225.1"/>
    </source>
</evidence>
<name>A0A8J3I1T3_9CHLR</name>
<sequence length="79" mass="9079">MFVGEGLQASFEWELFTPEEFSTFAASCGFRTIQTCTWSDEARLPTADIPRFQIVLEKVGYRQRVEQVPELYQVPVPGF</sequence>
<protein>
    <submittedName>
        <fullName evidence="1">Uncharacterized protein</fullName>
    </submittedName>
</protein>
<keyword evidence="2" id="KW-1185">Reference proteome</keyword>
<accession>A0A8J3I1T3</accession>
<dbReference type="Proteomes" id="UP000612362">
    <property type="component" value="Unassembled WGS sequence"/>
</dbReference>
<comment type="caution">
    <text evidence="1">The sequence shown here is derived from an EMBL/GenBank/DDBJ whole genome shotgun (WGS) entry which is preliminary data.</text>
</comment>
<reference evidence="1" key="1">
    <citation type="submission" date="2020-10" db="EMBL/GenBank/DDBJ databases">
        <title>Taxonomic study of unclassified bacteria belonging to the class Ktedonobacteria.</title>
        <authorList>
            <person name="Yabe S."/>
            <person name="Wang C.M."/>
            <person name="Zheng Y."/>
            <person name="Sakai Y."/>
            <person name="Cavaletti L."/>
            <person name="Monciardini P."/>
            <person name="Donadio S."/>
        </authorList>
    </citation>
    <scope>NUCLEOTIDE SEQUENCE</scope>
    <source>
        <strain evidence="1">SOSP1-1</strain>
    </source>
</reference>
<organism evidence="1 2">
    <name type="scientific">Ktedonospora formicarum</name>
    <dbReference type="NCBI Taxonomy" id="2778364"/>
    <lineage>
        <taxon>Bacteria</taxon>
        <taxon>Bacillati</taxon>
        <taxon>Chloroflexota</taxon>
        <taxon>Ktedonobacteria</taxon>
        <taxon>Ktedonobacterales</taxon>
        <taxon>Ktedonobacteraceae</taxon>
        <taxon>Ktedonospora</taxon>
    </lineage>
</organism>
<gene>
    <name evidence="1" type="ORF">KSX_33880</name>
</gene>
<dbReference type="EMBL" id="BNJF01000001">
    <property type="protein sequence ID" value="GHO45225.1"/>
    <property type="molecule type" value="Genomic_DNA"/>
</dbReference>
<proteinExistence type="predicted"/>
<evidence type="ECO:0000313" key="2">
    <source>
        <dbReference type="Proteomes" id="UP000612362"/>
    </source>
</evidence>
<dbReference type="AlphaFoldDB" id="A0A8J3I1T3"/>